<evidence type="ECO:0000259" key="7">
    <source>
        <dbReference type="Pfam" id="PF05425"/>
    </source>
</evidence>
<dbReference type="GO" id="GO:0005886">
    <property type="term" value="C:plasma membrane"/>
    <property type="evidence" value="ECO:0007669"/>
    <property type="project" value="UniProtKB-SubCell"/>
</dbReference>
<dbReference type="Proteomes" id="UP000252008">
    <property type="component" value="Unassembled WGS sequence"/>
</dbReference>
<reference evidence="8 9" key="1">
    <citation type="submission" date="2018-05" db="EMBL/GenBank/DDBJ databases">
        <authorList>
            <consortium name="IHU Genomes"/>
        </authorList>
    </citation>
    <scope>NUCLEOTIDE SEQUENCE [LARGE SCALE GENOMIC DNA]</scope>
    <source>
        <strain evidence="8 9">P7335</strain>
    </source>
</reference>
<keyword evidence="9" id="KW-1185">Reference proteome</keyword>
<comment type="subcellular location">
    <subcellularLocation>
        <location evidence="1">Cell membrane</location>
        <topology evidence="1">Multi-pass membrane protein</topology>
    </subcellularLocation>
</comment>
<protein>
    <submittedName>
        <fullName evidence="8">Copper resistance D domain-containing protein [Nocardia brasiliensis ATCC]</fullName>
    </submittedName>
</protein>
<keyword evidence="3 6" id="KW-0812">Transmembrane</keyword>
<evidence type="ECO:0000313" key="9">
    <source>
        <dbReference type="Proteomes" id="UP000252008"/>
    </source>
</evidence>
<feature type="transmembrane region" description="Helical" evidence="6">
    <location>
        <begin position="293"/>
        <end position="312"/>
    </location>
</feature>
<dbReference type="STRING" id="39692.BST38_25405"/>
<evidence type="ECO:0000256" key="2">
    <source>
        <dbReference type="ARBA" id="ARBA00022475"/>
    </source>
</evidence>
<feature type="domain" description="Copper resistance protein D" evidence="7">
    <location>
        <begin position="210"/>
        <end position="310"/>
    </location>
</feature>
<dbReference type="GO" id="GO:0006825">
    <property type="term" value="P:copper ion transport"/>
    <property type="evidence" value="ECO:0007669"/>
    <property type="project" value="InterPro"/>
</dbReference>
<feature type="transmembrane region" description="Helical" evidence="6">
    <location>
        <begin position="180"/>
        <end position="203"/>
    </location>
</feature>
<sequence>MGGPTPILTRYRAAAGGALVVVAACVLSWALAYPASDLGASLARTVTDAAAVVTLGLAAVPLLEGPRHRRELRQRGVPALVAASATWVIAELVRLTLAAAEAAGRSVTDLGVQTAVSYATDTAAGRAGLLTVLAAAVVCAVTATRPHADWAAPVSVGAAAVGVVGHPLTGHLADSPVGGVAVAVHALTAALWCGVLAGLVLTVDHRGQWARVLPGFSRLSLTCVAALLVGGLIGGVLMLDAPDELFTTGYGRVLTAKVLLTVALVVLGWRNREFWLPAARTHRSTAGFSRSRAGLELALMAVALAAAATLSVTG</sequence>
<evidence type="ECO:0000256" key="3">
    <source>
        <dbReference type="ARBA" id="ARBA00022692"/>
    </source>
</evidence>
<gene>
    <name evidence="8" type="ORF">MPP7335_00616</name>
</gene>
<keyword evidence="4 6" id="KW-1133">Transmembrane helix</keyword>
<evidence type="ECO:0000256" key="1">
    <source>
        <dbReference type="ARBA" id="ARBA00004651"/>
    </source>
</evidence>
<dbReference type="InterPro" id="IPR032694">
    <property type="entry name" value="CopC/D"/>
</dbReference>
<evidence type="ECO:0000256" key="4">
    <source>
        <dbReference type="ARBA" id="ARBA00022989"/>
    </source>
</evidence>
<dbReference type="PANTHER" id="PTHR34820:SF4">
    <property type="entry name" value="INNER MEMBRANE PROTEIN YEBZ"/>
    <property type="match status" value="1"/>
</dbReference>
<keyword evidence="5 6" id="KW-0472">Membrane</keyword>
<accession>A0A375YCN1</accession>
<dbReference type="AlphaFoldDB" id="A0A375YCN1"/>
<name>A0A375YCN1_MYCPF</name>
<dbReference type="PANTHER" id="PTHR34820">
    <property type="entry name" value="INNER MEMBRANE PROTEIN YEBZ"/>
    <property type="match status" value="1"/>
</dbReference>
<organism evidence="8 9">
    <name type="scientific">Mycolicibacterium parafortuitum</name>
    <name type="common">Mycobacterium parafortuitum</name>
    <dbReference type="NCBI Taxonomy" id="39692"/>
    <lineage>
        <taxon>Bacteria</taxon>
        <taxon>Bacillati</taxon>
        <taxon>Actinomycetota</taxon>
        <taxon>Actinomycetes</taxon>
        <taxon>Mycobacteriales</taxon>
        <taxon>Mycobacteriaceae</taxon>
        <taxon>Mycolicibacterium</taxon>
    </lineage>
</organism>
<feature type="transmembrane region" description="Helical" evidence="6">
    <location>
        <begin position="12"/>
        <end position="33"/>
    </location>
</feature>
<dbReference type="Pfam" id="PF05425">
    <property type="entry name" value="CopD"/>
    <property type="match status" value="1"/>
</dbReference>
<feature type="transmembrane region" description="Helical" evidence="6">
    <location>
        <begin position="123"/>
        <end position="143"/>
    </location>
</feature>
<dbReference type="RefSeq" id="WP_237160913.1">
    <property type="nucleotide sequence ID" value="NZ_MVID01000032.1"/>
</dbReference>
<evidence type="ECO:0000256" key="6">
    <source>
        <dbReference type="SAM" id="Phobius"/>
    </source>
</evidence>
<evidence type="ECO:0000313" key="8">
    <source>
        <dbReference type="EMBL" id="SRX78883.1"/>
    </source>
</evidence>
<evidence type="ECO:0000256" key="5">
    <source>
        <dbReference type="ARBA" id="ARBA00023136"/>
    </source>
</evidence>
<feature type="transmembrane region" description="Helical" evidence="6">
    <location>
        <begin position="250"/>
        <end position="272"/>
    </location>
</feature>
<dbReference type="InterPro" id="IPR008457">
    <property type="entry name" value="Cu-R_CopD_dom"/>
</dbReference>
<dbReference type="EMBL" id="UEGS01000001">
    <property type="protein sequence ID" value="SRX78883.1"/>
    <property type="molecule type" value="Genomic_DNA"/>
</dbReference>
<proteinExistence type="predicted"/>
<feature type="transmembrane region" description="Helical" evidence="6">
    <location>
        <begin position="215"/>
        <end position="238"/>
    </location>
</feature>
<keyword evidence="2" id="KW-1003">Cell membrane</keyword>
<feature type="transmembrane region" description="Helical" evidence="6">
    <location>
        <begin position="45"/>
        <end position="65"/>
    </location>
</feature>